<reference evidence="2" key="1">
    <citation type="journal article" date="2024" name="Appl Microbiol">
        <title>Effect of kuratsuki Bacillus and Priestia on Taste of Sake.</title>
        <authorList>
            <person name="Kobayashi K."/>
            <person name="Nishida H."/>
        </authorList>
    </citation>
    <scope>NUCLEOTIDE SEQUENCE</scope>
    <source>
        <strain evidence="2">B-12</strain>
    </source>
</reference>
<comment type="caution">
    <text evidence="2">The sequence shown here is derived from an EMBL/GenBank/DDBJ whole genome shotgun (WGS) entry which is preliminary data.</text>
</comment>
<organism evidence="2 3">
    <name type="scientific">Priestia megaterium</name>
    <name type="common">Bacillus megaterium</name>
    <dbReference type="NCBI Taxonomy" id="1404"/>
    <lineage>
        <taxon>Bacteria</taxon>
        <taxon>Bacillati</taxon>
        <taxon>Bacillota</taxon>
        <taxon>Bacilli</taxon>
        <taxon>Bacillales</taxon>
        <taxon>Bacillaceae</taxon>
        <taxon>Priestia</taxon>
    </lineage>
</organism>
<proteinExistence type="predicted"/>
<evidence type="ECO:0000313" key="2">
    <source>
        <dbReference type="EMBL" id="GMG71828.1"/>
    </source>
</evidence>
<evidence type="ECO:0000313" key="3">
    <source>
        <dbReference type="Proteomes" id="UP001165240"/>
    </source>
</evidence>
<dbReference type="Proteomes" id="UP001165240">
    <property type="component" value="Unassembled WGS sequence"/>
</dbReference>
<gene>
    <name evidence="2" type="ORF">ShirakiTB12_02960</name>
</gene>
<dbReference type="InterPro" id="IPR036514">
    <property type="entry name" value="SGNH_hydro_sf"/>
</dbReference>
<keyword evidence="1" id="KW-0175">Coiled coil</keyword>
<sequence length="986" mass="109700">MKYPYKQKGNGLDRNERNIDNQNLKDIESDIKELLQRVENLILNASTGEIQANDARLDALGILHKTLKVRLDYESTKVIDIARLEENSIPSSKLRTTSQADRIGLQNLNDEVLQAMAGNTPINSIPADNSVTNPKYAPSSITNDKLSEDIKTKGYPFVSTANVPKLMRDAVLEMKMYNGDQSKQYCMPVLRRNIAASGNLWNISIYEWVNGAFGTKICEFNKSNYVPTSNKEVIRLSSLSSSNIFVDLTIDWSKVPDGTDLSSKDYTLTGLHPLVYIGRTEWNSVIDSKVNTAIDDQVKIKRYPFQKDSSPSSVLKNSIIDLKLFNADDSKQYVLAVARKDFSTGTAILKIYEWTGTTFGANVCQLDKSVGYIPVTTKEKVILSPTVTGTKIRAEITIDWSQIPDGTDLSSMGYDKTGLHPLVYIGRKDDASTSGISLPAMADLTDIGNPPSTSVISNSSTLDMTNGNVSAISVTFTNQNVKFNIFEFPGSTVSSAKYVFCIIRTSSGATKEKHIKEYKEGTQMYRFVTSRVYNLKEDVQVIFGYCDGNFITVKQTNLPLASSTTDQNLIGSVIKYLAPDSNIDVEPINAGNVNWKSTNYNLKYLDYGTMNFLPTQPSGSPSDVVTNQFDMILPPKIYLPSNKELWLYHSSASENEHIRKKKPVDINVSSKSPDGLTVYTDTLTTYYDRTILKGNKSHDVTFDFRDWSKSSQTSKRFDTVASKKVSIISKVVTPGKTFNTLMVGDSYLDIQWGDGVFNHMKAFAASDGNTINFKGTRTSYGNLGEARASWAESTFRTRYVPMSQRVDVNGDPTSANMSSPFVFSSDDTVANAKFDFAQYLSVNAITSIDNIVFFLGMNGGDGSGINTMIANIKAALPNVNIFVCMIPPAEEWRLNMDSIARQNDRITRNKNYISLFQNRESTDRVYLIPTHANFHRTASLNNNQTNLYQFSDINNGTETLVTDHHPNNLGAKGIAYLIYCYLCYAN</sequence>
<dbReference type="Gene3D" id="3.40.50.1110">
    <property type="entry name" value="SGNH hydrolase"/>
    <property type="match status" value="1"/>
</dbReference>
<accession>A0AAX6BDP1</accession>
<evidence type="ECO:0000256" key="1">
    <source>
        <dbReference type="SAM" id="Coils"/>
    </source>
</evidence>
<dbReference type="SUPFAM" id="SSF52266">
    <property type="entry name" value="SGNH hydrolase"/>
    <property type="match status" value="1"/>
</dbReference>
<dbReference type="RefSeq" id="WP_310876285.1">
    <property type="nucleotide sequence ID" value="NZ_BSYK01000001.1"/>
</dbReference>
<protein>
    <submittedName>
        <fullName evidence="2">Uncharacterized protein</fullName>
    </submittedName>
</protein>
<name>A0AAX6BDP1_PRIMG</name>
<feature type="coiled-coil region" evidence="1">
    <location>
        <begin position="17"/>
        <end position="44"/>
    </location>
</feature>
<dbReference type="AlphaFoldDB" id="A0AAX6BDP1"/>
<dbReference type="EMBL" id="BSYK01000001">
    <property type="protein sequence ID" value="GMG71828.1"/>
    <property type="molecule type" value="Genomic_DNA"/>
</dbReference>